<dbReference type="EMBL" id="CP020121">
    <property type="protein sequence ID" value="AQZ97551.1"/>
    <property type="molecule type" value="Genomic_DNA"/>
</dbReference>
<dbReference type="AlphaFoldDB" id="A0A0W7Z4H0"/>
<dbReference type="GeneID" id="83038475"/>
<name>A0A0W7Z4H0_9BURK</name>
<dbReference type="InterPro" id="IPR003661">
    <property type="entry name" value="HisK_dim/P_dom"/>
</dbReference>
<dbReference type="InterPro" id="IPR005467">
    <property type="entry name" value="His_kinase_dom"/>
</dbReference>
<sequence length="262" mass="29380">MPNDHILQPATLQEAQAMLVQQQQELERLHRAHEAWMRVVAHDLRAPLRHVTSFAPLLREAVEDLAAEAPQAAEAVADAREFVTMMDQSARRMFAMLEGMTQVSRAMRAVLHLEVVDWGVLLAQVLQPVQQQHPRVQWSVALQSALIMADVHWLKMAMQAVLDNAVKFSSKATVPMVSVHIQALEPGWWRLQVKDNGAGFDMERAQSLGELFQRMHREQEFEGVGCGLALVDVITQRHGASWQVQAQPQGGCTVSLDWPVPV</sequence>
<dbReference type="InterPro" id="IPR036890">
    <property type="entry name" value="HATPase_C_sf"/>
</dbReference>
<evidence type="ECO:0000313" key="9">
    <source>
        <dbReference type="Proteomes" id="UP000242792"/>
    </source>
</evidence>
<reference evidence="7 8" key="1">
    <citation type="submission" date="2015-12" db="EMBL/GenBank/DDBJ databases">
        <title>Complete genome sequence of a multi-drug resistant strain Acidovorax sp. 12322-1.</title>
        <authorList>
            <person name="Ming D."/>
            <person name="Wang M."/>
            <person name="Hu S."/>
            <person name="Zhou Y."/>
            <person name="Jiang T."/>
        </authorList>
    </citation>
    <scope>NUCLEOTIDE SEQUENCE [LARGE SCALE GENOMIC DNA]</scope>
    <source>
        <strain evidence="7 8">12322-1</strain>
    </source>
</reference>
<dbReference type="CDD" id="cd00082">
    <property type="entry name" value="HisKA"/>
    <property type="match status" value="1"/>
</dbReference>
<reference evidence="6 9" key="2">
    <citation type="submission" date="2017-03" db="EMBL/GenBank/DDBJ databases">
        <title>Rapid Whole Genome Sequencing of Comamonas kerstersii Causing Continuous ambulatory Peritoneal Dialysis-Associated Peritonitis.</title>
        <authorList>
            <person name="Zheng B."/>
        </authorList>
    </citation>
    <scope>NUCLEOTIDE SEQUENCE [LARGE SCALE GENOMIC DNA]</scope>
    <source>
        <strain evidence="6 9">8943</strain>
    </source>
</reference>
<dbReference type="OrthoDB" id="9808408at2"/>
<keyword evidence="3" id="KW-0808">Transferase</keyword>
<dbReference type="EMBL" id="LPXH01000015">
    <property type="protein sequence ID" value="KUF42325.1"/>
    <property type="molecule type" value="Genomic_DNA"/>
</dbReference>
<dbReference type="Pfam" id="PF02518">
    <property type="entry name" value="HATPase_c"/>
    <property type="match status" value="1"/>
</dbReference>
<dbReference type="PANTHER" id="PTHR42878:SF15">
    <property type="entry name" value="BACTERIOPHYTOCHROME"/>
    <property type="match status" value="1"/>
</dbReference>
<dbReference type="KEGG" id="cke:B5M06_03975"/>
<organism evidence="7 8">
    <name type="scientific">Comamonas kerstersii</name>
    <dbReference type="NCBI Taxonomy" id="225992"/>
    <lineage>
        <taxon>Bacteria</taxon>
        <taxon>Pseudomonadati</taxon>
        <taxon>Pseudomonadota</taxon>
        <taxon>Betaproteobacteria</taxon>
        <taxon>Burkholderiales</taxon>
        <taxon>Comamonadaceae</taxon>
        <taxon>Comamonas</taxon>
    </lineage>
</organism>
<dbReference type="SUPFAM" id="SSF55874">
    <property type="entry name" value="ATPase domain of HSP90 chaperone/DNA topoisomerase II/histidine kinase"/>
    <property type="match status" value="1"/>
</dbReference>
<evidence type="ECO:0000256" key="1">
    <source>
        <dbReference type="ARBA" id="ARBA00000085"/>
    </source>
</evidence>
<protein>
    <recommendedName>
        <fullName evidence="2">histidine kinase</fullName>
        <ecNumber evidence="2">2.7.13.3</ecNumber>
    </recommendedName>
</protein>
<dbReference type="PROSITE" id="PS50109">
    <property type="entry name" value="HIS_KIN"/>
    <property type="match status" value="1"/>
</dbReference>
<dbReference type="SMART" id="SM00387">
    <property type="entry name" value="HATPase_c"/>
    <property type="match status" value="1"/>
</dbReference>
<dbReference type="InterPro" id="IPR036097">
    <property type="entry name" value="HisK_dim/P_sf"/>
</dbReference>
<dbReference type="Proteomes" id="UP000053300">
    <property type="component" value="Unassembled WGS sequence"/>
</dbReference>
<evidence type="ECO:0000313" key="8">
    <source>
        <dbReference type="Proteomes" id="UP000053300"/>
    </source>
</evidence>
<dbReference type="Gene3D" id="1.10.287.130">
    <property type="match status" value="1"/>
</dbReference>
<evidence type="ECO:0000313" key="6">
    <source>
        <dbReference type="EMBL" id="AQZ97551.1"/>
    </source>
</evidence>
<dbReference type="Gene3D" id="3.30.565.10">
    <property type="entry name" value="Histidine kinase-like ATPase, C-terminal domain"/>
    <property type="match status" value="1"/>
</dbReference>
<evidence type="ECO:0000256" key="2">
    <source>
        <dbReference type="ARBA" id="ARBA00012438"/>
    </source>
</evidence>
<dbReference type="GO" id="GO:0030295">
    <property type="term" value="F:protein kinase activator activity"/>
    <property type="evidence" value="ECO:0007669"/>
    <property type="project" value="TreeGrafter"/>
</dbReference>
<dbReference type="STRING" id="225992.B5M06_03975"/>
<comment type="catalytic activity">
    <reaction evidence="1">
        <text>ATP + protein L-histidine = ADP + protein N-phospho-L-histidine.</text>
        <dbReference type="EC" id="2.7.13.3"/>
    </reaction>
</comment>
<evidence type="ECO:0000256" key="3">
    <source>
        <dbReference type="ARBA" id="ARBA00022679"/>
    </source>
</evidence>
<accession>A0A1V3TN50</accession>
<keyword evidence="4 6" id="KW-0418">Kinase</keyword>
<dbReference type="PANTHER" id="PTHR42878">
    <property type="entry name" value="TWO-COMPONENT HISTIDINE KINASE"/>
    <property type="match status" value="1"/>
</dbReference>
<dbReference type="GO" id="GO:0000155">
    <property type="term" value="F:phosphorelay sensor kinase activity"/>
    <property type="evidence" value="ECO:0007669"/>
    <property type="project" value="InterPro"/>
</dbReference>
<dbReference type="RefSeq" id="WP_054065135.1">
    <property type="nucleotide sequence ID" value="NZ_CAUCIF010000012.1"/>
</dbReference>
<feature type="domain" description="Histidine kinase" evidence="5">
    <location>
        <begin position="39"/>
        <end position="262"/>
    </location>
</feature>
<dbReference type="SUPFAM" id="SSF47384">
    <property type="entry name" value="Homodimeric domain of signal transducing histidine kinase"/>
    <property type="match status" value="1"/>
</dbReference>
<gene>
    <name evidence="7" type="ORF">AS359_02370</name>
    <name evidence="6" type="ORF">B5M06_03975</name>
</gene>
<evidence type="ECO:0000313" key="7">
    <source>
        <dbReference type="EMBL" id="KUF42325.1"/>
    </source>
</evidence>
<dbReference type="GO" id="GO:0007234">
    <property type="term" value="P:osmosensory signaling via phosphorelay pathway"/>
    <property type="evidence" value="ECO:0007669"/>
    <property type="project" value="TreeGrafter"/>
</dbReference>
<dbReference type="InterPro" id="IPR050351">
    <property type="entry name" value="BphY/WalK/GraS-like"/>
</dbReference>
<accession>A0A0W7Z4H0</accession>
<accession>A0A1V0BCG6</accession>
<evidence type="ECO:0000256" key="4">
    <source>
        <dbReference type="ARBA" id="ARBA00022777"/>
    </source>
</evidence>
<proteinExistence type="predicted"/>
<dbReference type="GO" id="GO:0000156">
    <property type="term" value="F:phosphorelay response regulator activity"/>
    <property type="evidence" value="ECO:0007669"/>
    <property type="project" value="TreeGrafter"/>
</dbReference>
<dbReference type="InterPro" id="IPR003594">
    <property type="entry name" value="HATPase_dom"/>
</dbReference>
<dbReference type="EC" id="2.7.13.3" evidence="2"/>
<dbReference type="Proteomes" id="UP000242792">
    <property type="component" value="Chromosome"/>
</dbReference>
<evidence type="ECO:0000259" key="5">
    <source>
        <dbReference type="PROSITE" id="PS50109"/>
    </source>
</evidence>
<keyword evidence="8" id="KW-1185">Reference proteome</keyword>